<gene>
    <name evidence="2" type="ORF">METZ01_LOCUS50172</name>
</gene>
<organism evidence="2">
    <name type="scientific">marine metagenome</name>
    <dbReference type="NCBI Taxonomy" id="408172"/>
    <lineage>
        <taxon>unclassified sequences</taxon>
        <taxon>metagenomes</taxon>
        <taxon>ecological metagenomes</taxon>
    </lineage>
</organism>
<protein>
    <recommendedName>
        <fullName evidence="3">Urate oxidase N-terminal domain-containing protein</fullName>
    </recommendedName>
</protein>
<evidence type="ECO:0008006" key="3">
    <source>
        <dbReference type="Google" id="ProtNLM"/>
    </source>
</evidence>
<feature type="transmembrane region" description="Helical" evidence="1">
    <location>
        <begin position="80"/>
        <end position="99"/>
    </location>
</feature>
<dbReference type="EMBL" id="UINC01002498">
    <property type="protein sequence ID" value="SUZ97318.1"/>
    <property type="molecule type" value="Genomic_DNA"/>
</dbReference>
<keyword evidence="1" id="KW-1133">Transmembrane helix</keyword>
<sequence length="222" mass="24584">MAEYEIWKFLHICMFVFWLGTDMGVMLCSKKSTDSNLGVEARFQMLEMALKIEILPRIMWVMALPLGVHLSKSLGYIDPSFLTLTMMWVFTLMWLVINVGGATNLDKPWGQQLSKINRIVVASLGVGLIIVAATSFMGYGPYEPNSIALKVGLYGLINLTILGIEIAFFPLGMAFERLATEGSSPELESSITGGMNTTLKWVHATYIMIFIVAFIGVTKILG</sequence>
<feature type="transmembrane region" description="Helical" evidence="1">
    <location>
        <begin position="6"/>
        <end position="27"/>
    </location>
</feature>
<evidence type="ECO:0000313" key="2">
    <source>
        <dbReference type="EMBL" id="SUZ97318.1"/>
    </source>
</evidence>
<proteinExistence type="predicted"/>
<feature type="transmembrane region" description="Helical" evidence="1">
    <location>
        <begin position="119"/>
        <end position="139"/>
    </location>
</feature>
<dbReference type="AlphaFoldDB" id="A0A381S1Z4"/>
<accession>A0A381S1Z4</accession>
<feature type="transmembrane region" description="Helical" evidence="1">
    <location>
        <begin position="151"/>
        <end position="175"/>
    </location>
</feature>
<reference evidence="2" key="1">
    <citation type="submission" date="2018-05" db="EMBL/GenBank/DDBJ databases">
        <authorList>
            <person name="Lanie J.A."/>
            <person name="Ng W.-L."/>
            <person name="Kazmierczak K.M."/>
            <person name="Andrzejewski T.M."/>
            <person name="Davidsen T.M."/>
            <person name="Wayne K.J."/>
            <person name="Tettelin H."/>
            <person name="Glass J.I."/>
            <person name="Rusch D."/>
            <person name="Podicherti R."/>
            <person name="Tsui H.-C.T."/>
            <person name="Winkler M.E."/>
        </authorList>
    </citation>
    <scope>NUCLEOTIDE SEQUENCE</scope>
</reference>
<feature type="transmembrane region" description="Helical" evidence="1">
    <location>
        <begin position="201"/>
        <end position="221"/>
    </location>
</feature>
<name>A0A381S1Z4_9ZZZZ</name>
<keyword evidence="1" id="KW-0472">Membrane</keyword>
<keyword evidence="1" id="KW-0812">Transmembrane</keyword>
<evidence type="ECO:0000256" key="1">
    <source>
        <dbReference type="SAM" id="Phobius"/>
    </source>
</evidence>